<feature type="domain" description="CENP-V/GFA" evidence="5">
    <location>
        <begin position="7"/>
        <end position="121"/>
    </location>
</feature>
<accession>A0ABT3BF68</accession>
<evidence type="ECO:0000259" key="5">
    <source>
        <dbReference type="PROSITE" id="PS51891"/>
    </source>
</evidence>
<gene>
    <name evidence="6" type="ORF">MUB52_12400</name>
</gene>
<dbReference type="Proteomes" id="UP001208690">
    <property type="component" value="Unassembled WGS sequence"/>
</dbReference>
<keyword evidence="2" id="KW-0479">Metal-binding</keyword>
<reference evidence="6 7" key="1">
    <citation type="submission" date="2022-04" db="EMBL/GenBank/DDBJ databases">
        <title>Roseobacter sp. WL0113 is a bacterium isolated from neritic sediment.</title>
        <authorList>
            <person name="Wang L."/>
            <person name="He W."/>
            <person name="Zhang D.-F."/>
        </authorList>
    </citation>
    <scope>NUCLEOTIDE SEQUENCE [LARGE SCALE GENOMIC DNA]</scope>
    <source>
        <strain evidence="6 7">WL0113</strain>
    </source>
</reference>
<dbReference type="Gene3D" id="3.90.1590.10">
    <property type="entry name" value="glutathione-dependent formaldehyde- activating enzyme (gfa)"/>
    <property type="match status" value="1"/>
</dbReference>
<proteinExistence type="inferred from homology"/>
<dbReference type="EMBL" id="JALIEB010000007">
    <property type="protein sequence ID" value="MCV3272230.1"/>
    <property type="molecule type" value="Genomic_DNA"/>
</dbReference>
<dbReference type="InterPro" id="IPR011057">
    <property type="entry name" value="Mss4-like_sf"/>
</dbReference>
<organism evidence="6 7">
    <name type="scientific">Roseobacter sinensis</name>
    <dbReference type="NCBI Taxonomy" id="2931391"/>
    <lineage>
        <taxon>Bacteria</taxon>
        <taxon>Pseudomonadati</taxon>
        <taxon>Pseudomonadota</taxon>
        <taxon>Alphaproteobacteria</taxon>
        <taxon>Rhodobacterales</taxon>
        <taxon>Roseobacteraceae</taxon>
        <taxon>Roseobacter</taxon>
    </lineage>
</organism>
<protein>
    <submittedName>
        <fullName evidence="6">GFA family protein</fullName>
    </submittedName>
</protein>
<evidence type="ECO:0000256" key="3">
    <source>
        <dbReference type="ARBA" id="ARBA00022833"/>
    </source>
</evidence>
<keyword evidence="4" id="KW-0456">Lyase</keyword>
<evidence type="ECO:0000256" key="4">
    <source>
        <dbReference type="ARBA" id="ARBA00023239"/>
    </source>
</evidence>
<sequence length="141" mass="15024">MASTEPITGRCYCGGITLSADSAPEVVSYCHCSDCRRVSGAPVAAFAGFRDGAVRFDPDPGPPVSHAPGVMRWFCRSCGSPLAATYDYLPGQVYVPLGLIDQAAALPPSLHSHAESRLPWLHLDDDLPQQAQSARDALRGR</sequence>
<dbReference type="PANTHER" id="PTHR33337">
    <property type="entry name" value="GFA DOMAIN-CONTAINING PROTEIN"/>
    <property type="match status" value="1"/>
</dbReference>
<dbReference type="RefSeq" id="WP_263844555.1">
    <property type="nucleotide sequence ID" value="NZ_JALIEB010000007.1"/>
</dbReference>
<dbReference type="SUPFAM" id="SSF51316">
    <property type="entry name" value="Mss4-like"/>
    <property type="match status" value="1"/>
</dbReference>
<dbReference type="Pfam" id="PF04828">
    <property type="entry name" value="GFA"/>
    <property type="match status" value="1"/>
</dbReference>
<comment type="caution">
    <text evidence="6">The sequence shown here is derived from an EMBL/GenBank/DDBJ whole genome shotgun (WGS) entry which is preliminary data.</text>
</comment>
<comment type="similarity">
    <text evidence="1">Belongs to the Gfa family.</text>
</comment>
<evidence type="ECO:0000256" key="2">
    <source>
        <dbReference type="ARBA" id="ARBA00022723"/>
    </source>
</evidence>
<keyword evidence="7" id="KW-1185">Reference proteome</keyword>
<evidence type="ECO:0000256" key="1">
    <source>
        <dbReference type="ARBA" id="ARBA00005495"/>
    </source>
</evidence>
<evidence type="ECO:0000313" key="7">
    <source>
        <dbReference type="Proteomes" id="UP001208690"/>
    </source>
</evidence>
<dbReference type="PROSITE" id="PS51891">
    <property type="entry name" value="CENP_V_GFA"/>
    <property type="match status" value="1"/>
</dbReference>
<dbReference type="PANTHER" id="PTHR33337:SF40">
    <property type="entry name" value="CENP-V_GFA DOMAIN-CONTAINING PROTEIN-RELATED"/>
    <property type="match status" value="1"/>
</dbReference>
<name>A0ABT3BF68_9RHOB</name>
<keyword evidence="3" id="KW-0862">Zinc</keyword>
<evidence type="ECO:0000313" key="6">
    <source>
        <dbReference type="EMBL" id="MCV3272230.1"/>
    </source>
</evidence>
<dbReference type="InterPro" id="IPR006913">
    <property type="entry name" value="CENP-V/GFA"/>
</dbReference>